<evidence type="ECO:0000313" key="2">
    <source>
        <dbReference type="Proteomes" id="UP000011650"/>
    </source>
</evidence>
<accession>M0NNK1</accession>
<proteinExistence type="predicted"/>
<reference evidence="1 2" key="1">
    <citation type="journal article" date="2014" name="PLoS Genet.">
        <title>Phylogenetically driven sequencing of extremely halophilic archaea reveals strategies for static and dynamic osmo-response.</title>
        <authorList>
            <person name="Becker E.A."/>
            <person name="Seitzer P.M."/>
            <person name="Tritt A."/>
            <person name="Larsen D."/>
            <person name="Krusor M."/>
            <person name="Yao A.I."/>
            <person name="Wu D."/>
            <person name="Madern D."/>
            <person name="Eisen J.A."/>
            <person name="Darling A.E."/>
            <person name="Facciotti M.T."/>
        </authorList>
    </citation>
    <scope>NUCLEOTIDE SEQUENCE [LARGE SCALE GENOMIC DNA]</scope>
    <source>
        <strain evidence="1 2">DSM 21995</strain>
    </source>
</reference>
<evidence type="ECO:0008006" key="3">
    <source>
        <dbReference type="Google" id="ProtNLM"/>
    </source>
</evidence>
<dbReference type="Proteomes" id="UP000011650">
    <property type="component" value="Unassembled WGS sequence"/>
</dbReference>
<dbReference type="AlphaFoldDB" id="M0NNK1"/>
<protein>
    <recommendedName>
        <fullName evidence="3">ParB/Sulfiredoxin domain-containing protein</fullName>
    </recommendedName>
</protein>
<evidence type="ECO:0000313" key="1">
    <source>
        <dbReference type="EMBL" id="EMA59371.1"/>
    </source>
</evidence>
<name>M0NNK1_9EURY</name>
<comment type="caution">
    <text evidence="1">The sequence shown here is derived from an EMBL/GenBank/DDBJ whole genome shotgun (WGS) entry which is preliminary data.</text>
</comment>
<sequence>MIGLLGKAEEVRRSQGTLTMVQRGANYLAWRGSPVLWPLLNRGRTVGHRLRYDAPPRLYEPISVSPSAITRYTWGVSKTLGLGAVRGGDWESDSLPLSEKWECRGLEQRFVDGLDWEETEYVRYPRRKYFAEGEDIWGYGTEAEFIEHRCGYVDRLYESIRRDGYVRSENGTDAFPGMDIRRIGYHHNFDPLVCIGADGTIYHRDGYHRLMIAKALDIDAIPVLVLARHPAWQEVRECAYAGELAESDPDREHPDIAPLLD</sequence>
<dbReference type="PATRIC" id="fig|1227482.3.peg.2444"/>
<dbReference type="STRING" id="1227482.C469_12101"/>
<gene>
    <name evidence="1" type="ORF">C469_12101</name>
</gene>
<dbReference type="EMBL" id="AOJG01000030">
    <property type="protein sequence ID" value="EMA59371.1"/>
    <property type="molecule type" value="Genomic_DNA"/>
</dbReference>
<keyword evidence="2" id="KW-1185">Reference proteome</keyword>
<organism evidence="1 2">
    <name type="scientific">Halorubrum lipolyticum DSM 21995</name>
    <dbReference type="NCBI Taxonomy" id="1227482"/>
    <lineage>
        <taxon>Archaea</taxon>
        <taxon>Methanobacteriati</taxon>
        <taxon>Methanobacteriota</taxon>
        <taxon>Stenosarchaea group</taxon>
        <taxon>Halobacteria</taxon>
        <taxon>Halobacteriales</taxon>
        <taxon>Haloferacaceae</taxon>
        <taxon>Halorubrum</taxon>
    </lineage>
</organism>